<dbReference type="InterPro" id="IPR050498">
    <property type="entry name" value="Ycf3"/>
</dbReference>
<gene>
    <name evidence="4" type="ORF">FHS56_001801</name>
</gene>
<dbReference type="Gene3D" id="1.25.40.10">
    <property type="entry name" value="Tetratricopeptide repeat domain"/>
    <property type="match status" value="1"/>
</dbReference>
<keyword evidence="1" id="KW-0677">Repeat</keyword>
<proteinExistence type="predicted"/>
<dbReference type="SUPFAM" id="SSF48452">
    <property type="entry name" value="TPR-like"/>
    <property type="match status" value="1"/>
</dbReference>
<dbReference type="InterPro" id="IPR011990">
    <property type="entry name" value="TPR-like_helical_dom_sf"/>
</dbReference>
<evidence type="ECO:0000256" key="2">
    <source>
        <dbReference type="ARBA" id="ARBA00022803"/>
    </source>
</evidence>
<evidence type="ECO:0000256" key="3">
    <source>
        <dbReference type="PROSITE-ProRule" id="PRU00339"/>
    </source>
</evidence>
<comment type="caution">
    <text evidence="4">The sequence shown here is derived from an EMBL/GenBank/DDBJ whole genome shotgun (WGS) entry which is preliminary data.</text>
</comment>
<name>A0A846MRK2_9BACT</name>
<dbReference type="PROSITE" id="PS50005">
    <property type="entry name" value="TPR"/>
    <property type="match status" value="1"/>
</dbReference>
<dbReference type="Proteomes" id="UP000537126">
    <property type="component" value="Unassembled WGS sequence"/>
</dbReference>
<dbReference type="InterPro" id="IPR019734">
    <property type="entry name" value="TPR_rpt"/>
</dbReference>
<organism evidence="4 5">
    <name type="scientific">Thermonema lapsum</name>
    <dbReference type="NCBI Taxonomy" id="28195"/>
    <lineage>
        <taxon>Bacteria</taxon>
        <taxon>Pseudomonadati</taxon>
        <taxon>Bacteroidota</taxon>
        <taxon>Cytophagia</taxon>
        <taxon>Cytophagales</taxon>
        <taxon>Thermonemataceae</taxon>
        <taxon>Thermonema</taxon>
    </lineage>
</organism>
<dbReference type="PANTHER" id="PTHR44858">
    <property type="entry name" value="TETRATRICOPEPTIDE REPEAT PROTEIN 6"/>
    <property type="match status" value="1"/>
</dbReference>
<dbReference type="SMART" id="SM00028">
    <property type="entry name" value="TPR"/>
    <property type="match status" value="2"/>
</dbReference>
<evidence type="ECO:0000313" key="5">
    <source>
        <dbReference type="Proteomes" id="UP000537126"/>
    </source>
</evidence>
<dbReference type="AlphaFoldDB" id="A0A846MRK2"/>
<keyword evidence="2 3" id="KW-0802">TPR repeat</keyword>
<dbReference type="PANTHER" id="PTHR44858:SF1">
    <property type="entry name" value="UDP-N-ACETYLGLUCOSAMINE--PEPTIDE N-ACETYLGLUCOSAMINYLTRANSFERASE SPINDLY-RELATED"/>
    <property type="match status" value="1"/>
</dbReference>
<dbReference type="EMBL" id="JAASRN010000002">
    <property type="protein sequence ID" value="NIK74288.1"/>
    <property type="molecule type" value="Genomic_DNA"/>
</dbReference>
<reference evidence="4 5" key="1">
    <citation type="submission" date="2020-03" db="EMBL/GenBank/DDBJ databases">
        <title>Genomic Encyclopedia of Type Strains, Phase IV (KMG-IV): sequencing the most valuable type-strain genomes for metagenomic binning, comparative biology and taxonomic classification.</title>
        <authorList>
            <person name="Goeker M."/>
        </authorList>
    </citation>
    <scope>NUCLEOTIDE SEQUENCE [LARGE SCALE GENOMIC DNA]</scope>
    <source>
        <strain evidence="4 5">DSM 5718</strain>
    </source>
</reference>
<sequence length="153" mass="17243">MQFTAFFLCMAACYAQNEGKGSSTAPFEQKADVWYNTPPTATDRLGRGQYFYHKGFFKKAITEFNEALLLDATLADAYLWRGKAKEALKDYSGAINDYNMALYYHPQLYEAHALRAGIRLLHGDTTGACQEWASIPEAQRPRHSPCAKVCQMP</sequence>
<feature type="repeat" description="TPR" evidence="3">
    <location>
        <begin position="75"/>
        <end position="108"/>
    </location>
</feature>
<dbReference type="RefSeq" id="WP_166919821.1">
    <property type="nucleotide sequence ID" value="NZ_JAASRN010000002.1"/>
</dbReference>
<accession>A0A846MRK2</accession>
<protein>
    <submittedName>
        <fullName evidence="4">Tetratricopeptide (TPR) repeat protein</fullName>
    </submittedName>
</protein>
<dbReference type="Pfam" id="PF13414">
    <property type="entry name" value="TPR_11"/>
    <property type="match status" value="1"/>
</dbReference>
<evidence type="ECO:0000313" key="4">
    <source>
        <dbReference type="EMBL" id="NIK74288.1"/>
    </source>
</evidence>
<keyword evidence="5" id="KW-1185">Reference proteome</keyword>
<evidence type="ECO:0000256" key="1">
    <source>
        <dbReference type="ARBA" id="ARBA00022737"/>
    </source>
</evidence>